<accession>A0A841KAG9</accession>
<dbReference type="Pfam" id="PF00005">
    <property type="entry name" value="ABC_tran"/>
    <property type="match status" value="1"/>
</dbReference>
<evidence type="ECO:0000256" key="2">
    <source>
        <dbReference type="ARBA" id="ARBA00022448"/>
    </source>
</evidence>
<keyword evidence="5" id="KW-0029">Amino-acid transport</keyword>
<dbReference type="Proteomes" id="UP000588017">
    <property type="component" value="Unassembled WGS sequence"/>
</dbReference>
<evidence type="ECO:0000313" key="7">
    <source>
        <dbReference type="EMBL" id="MBB6169275.1"/>
    </source>
</evidence>
<evidence type="ECO:0000313" key="8">
    <source>
        <dbReference type="Proteomes" id="UP000588017"/>
    </source>
</evidence>
<dbReference type="GO" id="GO:0016887">
    <property type="term" value="F:ATP hydrolysis activity"/>
    <property type="evidence" value="ECO:0007669"/>
    <property type="project" value="InterPro"/>
</dbReference>
<dbReference type="GO" id="GO:0005524">
    <property type="term" value="F:ATP binding"/>
    <property type="evidence" value="ECO:0007669"/>
    <property type="project" value="UniProtKB-KW"/>
</dbReference>
<dbReference type="RefSeq" id="WP_183335582.1">
    <property type="nucleotide sequence ID" value="NZ_BMHX01000006.1"/>
</dbReference>
<organism evidence="7 8">
    <name type="scientific">Chelatococcus composti</name>
    <dbReference type="NCBI Taxonomy" id="1743235"/>
    <lineage>
        <taxon>Bacteria</taxon>
        <taxon>Pseudomonadati</taxon>
        <taxon>Pseudomonadota</taxon>
        <taxon>Alphaproteobacteria</taxon>
        <taxon>Hyphomicrobiales</taxon>
        <taxon>Chelatococcaceae</taxon>
        <taxon>Chelatococcus</taxon>
    </lineage>
</organism>
<dbReference type="SMART" id="SM00382">
    <property type="entry name" value="AAA"/>
    <property type="match status" value="1"/>
</dbReference>
<dbReference type="PANTHER" id="PTHR43820">
    <property type="entry name" value="HIGH-AFFINITY BRANCHED-CHAIN AMINO ACID TRANSPORT ATP-BINDING PROTEIN LIVF"/>
    <property type="match status" value="1"/>
</dbReference>
<keyword evidence="3" id="KW-0547">Nucleotide-binding</keyword>
<dbReference type="InterPro" id="IPR052156">
    <property type="entry name" value="BCAA_Transport_ATP-bd_LivF"/>
</dbReference>
<keyword evidence="4 7" id="KW-0067">ATP-binding</keyword>
<dbReference type="EMBL" id="JACHEH010000006">
    <property type="protein sequence ID" value="MBB6169275.1"/>
    <property type="molecule type" value="Genomic_DNA"/>
</dbReference>
<dbReference type="AlphaFoldDB" id="A0A841KAG9"/>
<evidence type="ECO:0000256" key="3">
    <source>
        <dbReference type="ARBA" id="ARBA00022741"/>
    </source>
</evidence>
<proteinExistence type="inferred from homology"/>
<dbReference type="InterPro" id="IPR003439">
    <property type="entry name" value="ABC_transporter-like_ATP-bd"/>
</dbReference>
<dbReference type="InterPro" id="IPR027417">
    <property type="entry name" value="P-loop_NTPase"/>
</dbReference>
<evidence type="ECO:0000256" key="4">
    <source>
        <dbReference type="ARBA" id="ARBA00022840"/>
    </source>
</evidence>
<dbReference type="GO" id="GO:0015658">
    <property type="term" value="F:branched-chain amino acid transmembrane transporter activity"/>
    <property type="evidence" value="ECO:0007669"/>
    <property type="project" value="TreeGrafter"/>
</dbReference>
<dbReference type="CDD" id="cd03224">
    <property type="entry name" value="ABC_TM1139_LivF_branched"/>
    <property type="match status" value="1"/>
</dbReference>
<comment type="similarity">
    <text evidence="1">Belongs to the ABC transporter superfamily.</text>
</comment>
<evidence type="ECO:0000259" key="6">
    <source>
        <dbReference type="PROSITE" id="PS50893"/>
    </source>
</evidence>
<evidence type="ECO:0000256" key="5">
    <source>
        <dbReference type="ARBA" id="ARBA00022970"/>
    </source>
</evidence>
<evidence type="ECO:0000256" key="1">
    <source>
        <dbReference type="ARBA" id="ARBA00005417"/>
    </source>
</evidence>
<sequence>MTILAIENLKGGYSEVDILNGIDLSLDEGEILTVAGTNGAGKSTLAKAVVGLLPRVSGAVRIAGRDILSLPAEDRIGLGIGYVPQVANIFPSLSILENLQVVQGVRDQHARIAELFELFPLLGERRRTRAGSLSGGERQQLAFARALMPRPKLMILDEPTAALSPARVADVFSLIARLPSLGVSVLMVEQRARQALAISHRGCILDGGKVALEGSAATLLADERAAELYLGRGRTEG</sequence>
<feature type="domain" description="ABC transporter" evidence="6">
    <location>
        <begin position="4"/>
        <end position="232"/>
    </location>
</feature>
<dbReference type="SUPFAM" id="SSF52540">
    <property type="entry name" value="P-loop containing nucleoside triphosphate hydrolases"/>
    <property type="match status" value="1"/>
</dbReference>
<keyword evidence="8" id="KW-1185">Reference proteome</keyword>
<gene>
    <name evidence="7" type="ORF">HNQ73_002912</name>
</gene>
<name>A0A841KAG9_9HYPH</name>
<dbReference type="InterPro" id="IPR003593">
    <property type="entry name" value="AAA+_ATPase"/>
</dbReference>
<protein>
    <submittedName>
        <fullName evidence="7">Branched-chain amino acid transport system ATP-binding protein</fullName>
    </submittedName>
</protein>
<keyword evidence="2" id="KW-0813">Transport</keyword>
<comment type="caution">
    <text evidence="7">The sequence shown here is derived from an EMBL/GenBank/DDBJ whole genome shotgun (WGS) entry which is preliminary data.</text>
</comment>
<dbReference type="GO" id="GO:0015807">
    <property type="term" value="P:L-amino acid transport"/>
    <property type="evidence" value="ECO:0007669"/>
    <property type="project" value="TreeGrafter"/>
</dbReference>
<dbReference type="PROSITE" id="PS50893">
    <property type="entry name" value="ABC_TRANSPORTER_2"/>
    <property type="match status" value="1"/>
</dbReference>
<dbReference type="PANTHER" id="PTHR43820:SF4">
    <property type="entry name" value="HIGH-AFFINITY BRANCHED-CHAIN AMINO ACID TRANSPORT ATP-BINDING PROTEIN LIVF"/>
    <property type="match status" value="1"/>
</dbReference>
<dbReference type="Gene3D" id="3.40.50.300">
    <property type="entry name" value="P-loop containing nucleotide triphosphate hydrolases"/>
    <property type="match status" value="1"/>
</dbReference>
<reference evidence="7 8" key="1">
    <citation type="submission" date="2020-08" db="EMBL/GenBank/DDBJ databases">
        <title>Genomic Encyclopedia of Type Strains, Phase IV (KMG-IV): sequencing the most valuable type-strain genomes for metagenomic binning, comparative biology and taxonomic classification.</title>
        <authorList>
            <person name="Goeker M."/>
        </authorList>
    </citation>
    <scope>NUCLEOTIDE SEQUENCE [LARGE SCALE GENOMIC DNA]</scope>
    <source>
        <strain evidence="7 8">DSM 101465</strain>
    </source>
</reference>